<dbReference type="EMBL" id="BOOC01000005">
    <property type="protein sequence ID" value="GIH38688.1"/>
    <property type="molecule type" value="Genomic_DNA"/>
</dbReference>
<feature type="transmembrane region" description="Helical" evidence="7">
    <location>
        <begin position="236"/>
        <end position="260"/>
    </location>
</feature>
<proteinExistence type="inferred from homology"/>
<dbReference type="PANTHER" id="PTHR30193:SF37">
    <property type="entry name" value="INNER MEMBRANE ABC TRANSPORTER PERMEASE PROTEIN YCJO"/>
    <property type="match status" value="1"/>
</dbReference>
<keyword evidence="5 7" id="KW-1133">Transmembrane helix</keyword>
<dbReference type="Gene3D" id="1.10.3720.10">
    <property type="entry name" value="MetI-like"/>
    <property type="match status" value="1"/>
</dbReference>
<feature type="transmembrane region" description="Helical" evidence="7">
    <location>
        <begin position="186"/>
        <end position="215"/>
    </location>
</feature>
<evidence type="ECO:0000259" key="8">
    <source>
        <dbReference type="PROSITE" id="PS50928"/>
    </source>
</evidence>
<gene>
    <name evidence="9" type="ORF">Mco01_16880</name>
</gene>
<keyword evidence="3" id="KW-1003">Cell membrane</keyword>
<evidence type="ECO:0000256" key="6">
    <source>
        <dbReference type="ARBA" id="ARBA00023136"/>
    </source>
</evidence>
<dbReference type="InterPro" id="IPR035906">
    <property type="entry name" value="MetI-like_sf"/>
</dbReference>
<feature type="transmembrane region" description="Helical" evidence="7">
    <location>
        <begin position="298"/>
        <end position="317"/>
    </location>
</feature>
<feature type="transmembrane region" description="Helical" evidence="7">
    <location>
        <begin position="41"/>
        <end position="64"/>
    </location>
</feature>
<evidence type="ECO:0000256" key="4">
    <source>
        <dbReference type="ARBA" id="ARBA00022692"/>
    </source>
</evidence>
<keyword evidence="10" id="KW-1185">Reference proteome</keyword>
<sequence length="325" mass="35168">MSETTSPARALDEPAAAGRARPAAAVRAAGRRTAGARLRKAGTVVLFLAPSAVPLVLFTLVPMVGSLWVSLHEWNLIGAMRWVGLGNYAALLRDGDAWRALGNTVLYIAGYLPLVYVGGLGLALALNRVTRGRDLFRGVYFLPVVTSWVVVALIWKWLLNPSEGIVNKILALLGIDGPGWWTSDTWALPSVIIASAWKDLGFVMVILLAGLQAVPGDVLEAARVDGAGAWRRFRHIVLPLLSPSTFFVLVISCISGFQVFDQVYVMTSGGPAAAASEVAVERVYDLTFRYGRVGDASALSWVLFLVILLVTVVQVRLQRRWVDYG</sequence>
<keyword evidence="2 7" id="KW-0813">Transport</keyword>
<feature type="transmembrane region" description="Helical" evidence="7">
    <location>
        <begin position="105"/>
        <end position="126"/>
    </location>
</feature>
<evidence type="ECO:0000313" key="9">
    <source>
        <dbReference type="EMBL" id="GIH38688.1"/>
    </source>
</evidence>
<dbReference type="InterPro" id="IPR000515">
    <property type="entry name" value="MetI-like"/>
</dbReference>
<evidence type="ECO:0000256" key="1">
    <source>
        <dbReference type="ARBA" id="ARBA00004651"/>
    </source>
</evidence>
<comment type="subcellular location">
    <subcellularLocation>
        <location evidence="1 7">Cell membrane</location>
        <topology evidence="1 7">Multi-pass membrane protein</topology>
    </subcellularLocation>
</comment>
<feature type="transmembrane region" description="Helical" evidence="7">
    <location>
        <begin position="138"/>
        <end position="158"/>
    </location>
</feature>
<comment type="caution">
    <text evidence="9">The sequence shown here is derived from an EMBL/GenBank/DDBJ whole genome shotgun (WGS) entry which is preliminary data.</text>
</comment>
<dbReference type="PROSITE" id="PS50928">
    <property type="entry name" value="ABC_TM1"/>
    <property type="match status" value="1"/>
</dbReference>
<dbReference type="SUPFAM" id="SSF161098">
    <property type="entry name" value="MetI-like"/>
    <property type="match status" value="1"/>
</dbReference>
<name>A0ABQ4FVC1_9ACTN</name>
<reference evidence="9 10" key="1">
    <citation type="submission" date="2021-01" db="EMBL/GenBank/DDBJ databases">
        <title>Whole genome shotgun sequence of Microbispora corallina NBRC 16416.</title>
        <authorList>
            <person name="Komaki H."/>
            <person name="Tamura T."/>
        </authorList>
    </citation>
    <scope>NUCLEOTIDE SEQUENCE [LARGE SCALE GENOMIC DNA]</scope>
    <source>
        <strain evidence="9 10">NBRC 16416</strain>
    </source>
</reference>
<feature type="domain" description="ABC transmembrane type-1" evidence="8">
    <location>
        <begin position="101"/>
        <end position="314"/>
    </location>
</feature>
<dbReference type="InterPro" id="IPR051393">
    <property type="entry name" value="ABC_transporter_permease"/>
</dbReference>
<evidence type="ECO:0000256" key="2">
    <source>
        <dbReference type="ARBA" id="ARBA00022448"/>
    </source>
</evidence>
<evidence type="ECO:0000256" key="5">
    <source>
        <dbReference type="ARBA" id="ARBA00022989"/>
    </source>
</evidence>
<dbReference type="Pfam" id="PF00528">
    <property type="entry name" value="BPD_transp_1"/>
    <property type="match status" value="1"/>
</dbReference>
<evidence type="ECO:0000313" key="10">
    <source>
        <dbReference type="Proteomes" id="UP000603904"/>
    </source>
</evidence>
<evidence type="ECO:0000256" key="7">
    <source>
        <dbReference type="RuleBase" id="RU363032"/>
    </source>
</evidence>
<comment type="similarity">
    <text evidence="7">Belongs to the binding-protein-dependent transport system permease family.</text>
</comment>
<dbReference type="CDD" id="cd06261">
    <property type="entry name" value="TM_PBP2"/>
    <property type="match status" value="1"/>
</dbReference>
<evidence type="ECO:0000256" key="3">
    <source>
        <dbReference type="ARBA" id="ARBA00022475"/>
    </source>
</evidence>
<protein>
    <submittedName>
        <fullName evidence="9">Sugar ABC transporter permease</fullName>
    </submittedName>
</protein>
<dbReference type="RefSeq" id="WP_204056306.1">
    <property type="nucleotide sequence ID" value="NZ_BOOC01000005.1"/>
</dbReference>
<accession>A0ABQ4FVC1</accession>
<organism evidence="9 10">
    <name type="scientific">Microbispora corallina</name>
    <dbReference type="NCBI Taxonomy" id="83302"/>
    <lineage>
        <taxon>Bacteria</taxon>
        <taxon>Bacillati</taxon>
        <taxon>Actinomycetota</taxon>
        <taxon>Actinomycetes</taxon>
        <taxon>Streptosporangiales</taxon>
        <taxon>Streptosporangiaceae</taxon>
        <taxon>Microbispora</taxon>
    </lineage>
</organism>
<dbReference type="PANTHER" id="PTHR30193">
    <property type="entry name" value="ABC TRANSPORTER PERMEASE PROTEIN"/>
    <property type="match status" value="1"/>
</dbReference>
<keyword evidence="6 7" id="KW-0472">Membrane</keyword>
<dbReference type="Proteomes" id="UP000603904">
    <property type="component" value="Unassembled WGS sequence"/>
</dbReference>
<keyword evidence="4 7" id="KW-0812">Transmembrane</keyword>